<reference evidence="14 15" key="1">
    <citation type="journal article" date="2007" name="Proc. Natl. Acad. Sci. U.S.A.">
        <title>Independent sorting-out of thousands of duplicated gene pairs in two yeast species descended from a whole-genome duplication.</title>
        <authorList>
            <person name="Scannell D.R."/>
            <person name="Frank A.C."/>
            <person name="Conant G.C."/>
            <person name="Byrne K.P."/>
            <person name="Woolfit M."/>
            <person name="Wolfe K.H."/>
        </authorList>
    </citation>
    <scope>NUCLEOTIDE SEQUENCE [LARGE SCALE GENOMIC DNA]</scope>
    <source>
        <strain evidence="15">ATCC 22028 / DSM 70294 / BCRC 21397 / CBS 2163 / NBRC 10782 / NRRL Y-8283 / UCD 57-17</strain>
    </source>
</reference>
<protein>
    <recommendedName>
        <fullName evidence="11">Palmitoyltransferase PFA4</fullName>
        <ecNumber evidence="11">2.3.1.225</ecNumber>
    </recommendedName>
    <alternativeName>
        <fullName evidence="11">Protein S-acyltransferase</fullName>
        <shortName evidence="11">PAT</shortName>
    </alternativeName>
    <alternativeName>
        <fullName evidence="11">Protein fatty acyltransferase 4</fullName>
    </alternativeName>
</protein>
<keyword evidence="6 11" id="KW-0472">Membrane</keyword>
<dbReference type="PhylomeDB" id="A7TJW5"/>
<keyword evidence="5 11" id="KW-1133">Transmembrane helix</keyword>
<evidence type="ECO:0000259" key="13">
    <source>
        <dbReference type="Pfam" id="PF01529"/>
    </source>
</evidence>
<dbReference type="FunCoup" id="A7TJW5">
    <property type="interactions" value="41"/>
</dbReference>
<keyword evidence="7 11" id="KW-0564">Palmitate</keyword>
<dbReference type="EC" id="2.3.1.225" evidence="11"/>
<dbReference type="OrthoDB" id="331948at2759"/>
<dbReference type="InterPro" id="IPR001594">
    <property type="entry name" value="Palmitoyltrfase_DHHC"/>
</dbReference>
<dbReference type="InterPro" id="IPR033682">
    <property type="entry name" value="PFA4"/>
</dbReference>
<evidence type="ECO:0000313" key="15">
    <source>
        <dbReference type="Proteomes" id="UP000000267"/>
    </source>
</evidence>
<gene>
    <name evidence="11" type="primary">PFA4</name>
    <name evidence="14" type="ORF">Kpol_1037p23</name>
</gene>
<dbReference type="AlphaFoldDB" id="A7TJW5"/>
<keyword evidence="8 11" id="KW-0449">Lipoprotein</keyword>
<dbReference type="EMBL" id="DS480404">
    <property type="protein sequence ID" value="EDO17427.1"/>
    <property type="molecule type" value="Genomic_DNA"/>
</dbReference>
<keyword evidence="3 11" id="KW-0812">Transmembrane</keyword>
<dbReference type="PANTHER" id="PTHR12246">
    <property type="entry name" value="PALMITOYLTRANSFERASE ZDHHC16"/>
    <property type="match status" value="1"/>
</dbReference>
<comment type="function">
    <text evidence="11">Mediates the reversible addition of palmitate to target proteins, thereby regulating their membrane association and biological function.</text>
</comment>
<evidence type="ECO:0000256" key="1">
    <source>
        <dbReference type="ARBA" id="ARBA00004141"/>
    </source>
</evidence>
<dbReference type="InterPro" id="IPR039859">
    <property type="entry name" value="PFA4/ZDH16/20/ERF2-like"/>
</dbReference>
<dbReference type="RefSeq" id="XP_001645285.1">
    <property type="nucleotide sequence ID" value="XM_001645235.1"/>
</dbReference>
<dbReference type="STRING" id="436907.A7TJW5"/>
<sequence>MPVKLKYPWMGIAIPCFLISFIAYTAHYFILLNFLSIGKQIWFEISVTMIWISYYLAIYTNPGKPGSNYIPPSNQWKNYCKKCNAYKPERTHHCKTCQQCVLMMDHHCPWTMNCVGYKNFPHFLRFLFWVIVTTTYLLYFLISRIVFLWKSRNLPSYLFNKSEIIFLTITTPMDGFVLLTISLLFIRCTVNQLLSGRTQIETWENERLESLFYLRRLKPQLISNLWEFHPELKTPDNEAKAEKIVSKRIRFDLLVSFPYDLGLINNITTVLGSPVTWLWFYGEPSGDGMLFKKNEYSLFEEDSILEDQILSLPWPPDGGKHGFNIENSSTNSIETSTKDGEHVIRKRSPVSKLLESRTQWYNDWGENLEDFGVDIDVE</sequence>
<dbReference type="HOGENOM" id="CLU_027721_8_0_1"/>
<dbReference type="HAMAP" id="MF_03199">
    <property type="entry name" value="DHHC_PAT_PFA4"/>
    <property type="match status" value="1"/>
</dbReference>
<proteinExistence type="inferred from homology"/>
<dbReference type="GO" id="GO:0019706">
    <property type="term" value="F:protein-cysteine S-palmitoyltransferase activity"/>
    <property type="evidence" value="ECO:0007669"/>
    <property type="project" value="UniProtKB-UniRule"/>
</dbReference>
<dbReference type="KEGG" id="vpo:Kpol_1037p23"/>
<evidence type="ECO:0000256" key="5">
    <source>
        <dbReference type="ARBA" id="ARBA00022989"/>
    </source>
</evidence>
<evidence type="ECO:0000256" key="9">
    <source>
        <dbReference type="ARBA" id="ARBA00023315"/>
    </source>
</evidence>
<feature type="transmembrane region" description="Helical" evidence="11 12">
    <location>
        <begin position="126"/>
        <end position="143"/>
    </location>
</feature>
<accession>A7TJW5</accession>
<dbReference type="GO" id="GO:0005789">
    <property type="term" value="C:endoplasmic reticulum membrane"/>
    <property type="evidence" value="ECO:0007669"/>
    <property type="project" value="UniProtKB-SubCell"/>
</dbReference>
<feature type="active site" description="S-palmitoyl cysteine intermediate" evidence="11">
    <location>
        <position position="108"/>
    </location>
</feature>
<comment type="similarity">
    <text evidence="11">Belongs to the DHHC palmitoyltransferase family. PFA4 subfamily.</text>
</comment>
<comment type="domain">
    <text evidence="11 12">The DHHC domain is required for palmitoyltransferase activity.</text>
</comment>
<dbReference type="Proteomes" id="UP000000267">
    <property type="component" value="Unassembled WGS sequence"/>
</dbReference>
<evidence type="ECO:0000313" key="14">
    <source>
        <dbReference type="EMBL" id="EDO17427.1"/>
    </source>
</evidence>
<evidence type="ECO:0000256" key="10">
    <source>
        <dbReference type="ARBA" id="ARBA00048048"/>
    </source>
</evidence>
<evidence type="ECO:0000256" key="7">
    <source>
        <dbReference type="ARBA" id="ARBA00023139"/>
    </source>
</evidence>
<dbReference type="eggNOG" id="KOG1314">
    <property type="taxonomic scope" value="Eukaryota"/>
</dbReference>
<keyword evidence="2 11" id="KW-0808">Transferase</keyword>
<keyword evidence="4 11" id="KW-0256">Endoplasmic reticulum</keyword>
<evidence type="ECO:0000256" key="12">
    <source>
        <dbReference type="RuleBase" id="RU079119"/>
    </source>
</evidence>
<comment type="subcellular location">
    <subcellularLocation>
        <location evidence="11">Endoplasmic reticulum membrane</location>
        <topology evidence="11">Multi-pass membrane protein</topology>
    </subcellularLocation>
    <subcellularLocation>
        <location evidence="1">Membrane</location>
        <topology evidence="1">Multi-pass membrane protein</topology>
    </subcellularLocation>
</comment>
<organism evidence="15">
    <name type="scientific">Vanderwaltozyma polyspora (strain ATCC 22028 / DSM 70294 / BCRC 21397 / CBS 2163 / NBRC 10782 / NRRL Y-8283 / UCD 57-17)</name>
    <name type="common">Kluyveromyces polysporus</name>
    <dbReference type="NCBI Taxonomy" id="436907"/>
    <lineage>
        <taxon>Eukaryota</taxon>
        <taxon>Fungi</taxon>
        <taxon>Dikarya</taxon>
        <taxon>Ascomycota</taxon>
        <taxon>Saccharomycotina</taxon>
        <taxon>Saccharomycetes</taxon>
        <taxon>Saccharomycetales</taxon>
        <taxon>Saccharomycetaceae</taxon>
        <taxon>Vanderwaltozyma</taxon>
    </lineage>
</organism>
<dbReference type="PROSITE" id="PS50216">
    <property type="entry name" value="DHHC"/>
    <property type="match status" value="1"/>
</dbReference>
<dbReference type="OMA" id="TMNCVGY"/>
<keyword evidence="15" id="KW-1185">Reference proteome</keyword>
<evidence type="ECO:0000256" key="4">
    <source>
        <dbReference type="ARBA" id="ARBA00022824"/>
    </source>
</evidence>
<name>A7TJW5_VANPO</name>
<evidence type="ECO:0000256" key="6">
    <source>
        <dbReference type="ARBA" id="ARBA00023136"/>
    </source>
</evidence>
<dbReference type="Pfam" id="PF01529">
    <property type="entry name" value="DHHC"/>
    <property type="match status" value="1"/>
</dbReference>
<feature type="transmembrane region" description="Helical" evidence="11 12">
    <location>
        <begin position="12"/>
        <end position="34"/>
    </location>
</feature>
<evidence type="ECO:0000256" key="2">
    <source>
        <dbReference type="ARBA" id="ARBA00022679"/>
    </source>
</evidence>
<feature type="transmembrane region" description="Helical" evidence="11 12">
    <location>
        <begin position="41"/>
        <end position="59"/>
    </location>
</feature>
<evidence type="ECO:0000256" key="3">
    <source>
        <dbReference type="ARBA" id="ARBA00022692"/>
    </source>
</evidence>
<feature type="transmembrane region" description="Helical" evidence="11 12">
    <location>
        <begin position="164"/>
        <end position="186"/>
    </location>
</feature>
<evidence type="ECO:0000256" key="8">
    <source>
        <dbReference type="ARBA" id="ARBA00023288"/>
    </source>
</evidence>
<comment type="catalytic activity">
    <reaction evidence="10 11 12">
        <text>L-cysteinyl-[protein] + hexadecanoyl-CoA = S-hexadecanoyl-L-cysteinyl-[protein] + CoA</text>
        <dbReference type="Rhea" id="RHEA:36683"/>
        <dbReference type="Rhea" id="RHEA-COMP:10131"/>
        <dbReference type="Rhea" id="RHEA-COMP:11032"/>
        <dbReference type="ChEBI" id="CHEBI:29950"/>
        <dbReference type="ChEBI" id="CHEBI:57287"/>
        <dbReference type="ChEBI" id="CHEBI:57379"/>
        <dbReference type="ChEBI" id="CHEBI:74151"/>
        <dbReference type="EC" id="2.3.1.225"/>
    </reaction>
</comment>
<dbReference type="InParanoid" id="A7TJW5"/>
<dbReference type="GeneID" id="5545644"/>
<keyword evidence="9 11" id="KW-0012">Acyltransferase</keyword>
<feature type="domain" description="Palmitoyltransferase DHHC" evidence="13">
    <location>
        <begin position="77"/>
        <end position="205"/>
    </location>
</feature>
<evidence type="ECO:0000256" key="11">
    <source>
        <dbReference type="HAMAP-Rule" id="MF_03199"/>
    </source>
</evidence>